<evidence type="ECO:0000313" key="3">
    <source>
        <dbReference type="RefSeq" id="XP_028145529.1"/>
    </source>
</evidence>
<dbReference type="RefSeq" id="XP_028145529.1">
    <property type="nucleotide sequence ID" value="XM_028289728.1"/>
</dbReference>
<organism evidence="3">
    <name type="scientific">Diabrotica virgifera virgifera</name>
    <name type="common">western corn rootworm</name>
    <dbReference type="NCBI Taxonomy" id="50390"/>
    <lineage>
        <taxon>Eukaryota</taxon>
        <taxon>Metazoa</taxon>
        <taxon>Ecdysozoa</taxon>
        <taxon>Arthropoda</taxon>
        <taxon>Hexapoda</taxon>
        <taxon>Insecta</taxon>
        <taxon>Pterygota</taxon>
        <taxon>Neoptera</taxon>
        <taxon>Endopterygota</taxon>
        <taxon>Coleoptera</taxon>
        <taxon>Polyphaga</taxon>
        <taxon>Cucujiformia</taxon>
        <taxon>Chrysomeloidea</taxon>
        <taxon>Chrysomelidae</taxon>
        <taxon>Galerucinae</taxon>
        <taxon>Diabroticina</taxon>
        <taxon>Diabroticites</taxon>
        <taxon>Diabrotica</taxon>
    </lineage>
</organism>
<dbReference type="PANTHER" id="PTHR19143:SF458">
    <property type="entry name" value="FIBRINOGEN C-TERMINAL DOMAIN-CONTAINING PROTEIN-RELATED"/>
    <property type="match status" value="1"/>
</dbReference>
<dbReference type="PROSITE" id="PS51406">
    <property type="entry name" value="FIBRINOGEN_C_2"/>
    <property type="match status" value="1"/>
</dbReference>
<dbReference type="InterPro" id="IPR050373">
    <property type="entry name" value="Fibrinogen_C-term_domain"/>
</dbReference>
<dbReference type="InParanoid" id="A0A6P7G8T7"/>
<dbReference type="PROSITE" id="PS00514">
    <property type="entry name" value="FIBRINOGEN_C_1"/>
    <property type="match status" value="1"/>
</dbReference>
<sequence>MRIMILRNLGFLSVVCVLEFIAIWTDGIIAEPSNFLRNTLLDQLDDMEEYGRHGSMFKRNAIELASFTPYFNCNEVCTTLVGLSKGPYCPILKQTETTRTKFLPKSCKEIFNKGITMTGIYEIRPKGKSIQVLCDMETAGGGWTVLQKRFDGSEEFYRDWRDYKFGFGTLQGEFWLGLENFYMITGSQSTELLIELTDKDLVKHVVRYRQFEIGPEIDGYPLKTASGFSGAAGDGLNWLLGQKFSTKDLDQDAWKEGDCSDFSLGAWWYNNCYTSNLNGKYRHMAHAEGIDRKGMNWDPLTKSENSFFLSGSRMLVRPNN</sequence>
<dbReference type="SMART" id="SM00186">
    <property type="entry name" value="FBG"/>
    <property type="match status" value="1"/>
</dbReference>
<dbReference type="NCBIfam" id="NF040941">
    <property type="entry name" value="GGGWT_bact"/>
    <property type="match status" value="1"/>
</dbReference>
<name>A0A6P7G8T7_DIAVI</name>
<dbReference type="InterPro" id="IPR020837">
    <property type="entry name" value="Fibrinogen_CS"/>
</dbReference>
<evidence type="ECO:0000256" key="1">
    <source>
        <dbReference type="ARBA" id="ARBA00023157"/>
    </source>
</evidence>
<dbReference type="AlphaFoldDB" id="A0A6P7G8T7"/>
<keyword evidence="1" id="KW-1015">Disulfide bond</keyword>
<gene>
    <name evidence="3" type="primary">LOC114339094</name>
</gene>
<accession>A0A6P7G8T7</accession>
<feature type="domain" description="Fibrinogen C-terminal" evidence="2">
    <location>
        <begin position="98"/>
        <end position="320"/>
    </location>
</feature>
<reference evidence="3" key="1">
    <citation type="submission" date="2025-08" db="UniProtKB">
        <authorList>
            <consortium name="RefSeq"/>
        </authorList>
    </citation>
    <scope>IDENTIFICATION</scope>
</reference>
<dbReference type="Pfam" id="PF00147">
    <property type="entry name" value="Fibrinogen_C"/>
    <property type="match status" value="1"/>
</dbReference>
<dbReference type="InterPro" id="IPR036056">
    <property type="entry name" value="Fibrinogen-like_C"/>
</dbReference>
<dbReference type="InterPro" id="IPR014716">
    <property type="entry name" value="Fibrinogen_a/b/g_C_1"/>
</dbReference>
<proteinExistence type="predicted"/>
<dbReference type="PANTHER" id="PTHR19143">
    <property type="entry name" value="FIBRINOGEN/TENASCIN/ANGIOPOEITIN"/>
    <property type="match status" value="1"/>
</dbReference>
<dbReference type="GO" id="GO:0005615">
    <property type="term" value="C:extracellular space"/>
    <property type="evidence" value="ECO:0007669"/>
    <property type="project" value="TreeGrafter"/>
</dbReference>
<dbReference type="InterPro" id="IPR002181">
    <property type="entry name" value="Fibrinogen_a/b/g_C_dom"/>
</dbReference>
<dbReference type="CDD" id="cd00087">
    <property type="entry name" value="FReD"/>
    <property type="match status" value="1"/>
</dbReference>
<dbReference type="SUPFAM" id="SSF56496">
    <property type="entry name" value="Fibrinogen C-terminal domain-like"/>
    <property type="match status" value="1"/>
</dbReference>
<evidence type="ECO:0000259" key="2">
    <source>
        <dbReference type="PROSITE" id="PS51406"/>
    </source>
</evidence>
<protein>
    <submittedName>
        <fullName evidence="3">Microfibril-associated glycoprotein 4-like</fullName>
    </submittedName>
</protein>
<dbReference type="Gene3D" id="3.90.215.10">
    <property type="entry name" value="Gamma Fibrinogen, chain A, domain 1"/>
    <property type="match status" value="1"/>
</dbReference>